<dbReference type="SUPFAM" id="SSF52540">
    <property type="entry name" value="P-loop containing nucleoside triphosphate hydrolases"/>
    <property type="match status" value="1"/>
</dbReference>
<dbReference type="InterPro" id="IPR027417">
    <property type="entry name" value="P-loop_NTPase"/>
</dbReference>
<keyword evidence="2" id="KW-1185">Reference proteome</keyword>
<dbReference type="OrthoDB" id="856045at2"/>
<dbReference type="Proteomes" id="UP000231637">
    <property type="component" value="Chromosome"/>
</dbReference>
<sequence length="1166" mass="130277">MNWSDSISINAHYTRSIHLERDASSEDVVRAYIPTSRALKILSDFSKTLNTGTVPRSWALTGPYGSGKSSFAVFVSHLLEDPESSSARLAIETLKNADADLADQIEGKLKGSKGHCRVLLTGSPEPLAKRLLHAIYLGAKSYWSAKRGRTPLVVKQIEQAIADQNHSTYEVVEILKSLRTAVSKSGGSGILLVIDELGKFLEAEARNFGTNDIYLLQAVAEQACDKGSVPIHFFVLLHQSIELYAKGLGETLKHEWQKVQGRFESVPFLESVEQTLRVTRAAFIQDFDAKTKKKIHQELLPISKALEEASALPGVLDADAAVELFSGCYPLHPVSLLLLPLLCQRVAQNERTLFSYLGSRESHGLSDSITRFDSSEKNIPWVYPWEIYEYFILNQPVAVSDHFTHRRWAEVVTAVERLGDSSEDELHLIKSIGLMNIIGAKGGLKSSIELLECCTPFGKRKLKTLLTDLQEKSVISYRKYSGEYRIWQGSDFDLELELQNEIENGKGLELVDELNERGSFSPIVARRYTIKTGSLRYFAPLFADVKSIKRLEKKADEPRILFLLAGSPIEKELLVKKAASLCGGMTVAAVCSLGSEVKQAVQEVLALERIIRNNSKLSGDPVAQRELKDRLSAAKALEKQLLESVVVNPGQHQWLYANKTLQVTSRRALQFELSNILEEVYSKAPIIKNELLNRTKPSSSAISGRNKLIVAMLEHASLPELGIEKYPAEKAIYKSVLEATGLHSKHGGSWAFGAPAQNDPCKLKPTWDSILDFFERSEAQALPIADLFEELQLPPLGIKAGVIPVLFIASYFANQHELALYEDGHFCPVISHEVIERLIKNPNTFSVQRFRISGMRVSVYEKYMEMVTGTTYKKLDLIGLVRPLAKFMNGLPDHAKRTKLISKEAQAVRRVFFSAKSPASLLFEDVPIACGFPKFDAEASNGNEVKEFSEAFIRVLKELKDAYPNLLNLLQEKLGGAFPDSKAVDLCDFRNNLHGRFVGLERYTVDAEGVKAFVLRLCDEGFKDDQQWLESLAAFLGRKPAEKWNDDDLQLADFRLADFSERLHDLEMLRSSHEKNQSHTDVNFDSTLIRIMRQGEASKDRIIHTDEKKRLAYQGVASQLEKALDQLDEPLRLALLTDLLNSALNSGREKLPAPATTLKGKSLNNE</sequence>
<protein>
    <recommendedName>
        <fullName evidence="3">ATP-binding protein</fullName>
    </recommendedName>
</protein>
<accession>A0A2K8L390</accession>
<dbReference type="AlphaFoldDB" id="A0A2K8L390"/>
<dbReference type="RefSeq" id="WP_100265151.1">
    <property type="nucleotide sequence ID" value="NZ_CP018800.1"/>
</dbReference>
<proteinExistence type="predicted"/>
<gene>
    <name evidence="1" type="ORF">Ga0123462_0854</name>
</gene>
<organism evidence="1 2">
    <name type="scientific">Mariprofundus ferrinatatus</name>
    <dbReference type="NCBI Taxonomy" id="1921087"/>
    <lineage>
        <taxon>Bacteria</taxon>
        <taxon>Pseudomonadati</taxon>
        <taxon>Pseudomonadota</taxon>
        <taxon>Candidatius Mariprofundia</taxon>
        <taxon>Mariprofundales</taxon>
        <taxon>Mariprofundaceae</taxon>
        <taxon>Mariprofundus</taxon>
    </lineage>
</organism>
<name>A0A2K8L390_9PROT</name>
<evidence type="ECO:0000313" key="2">
    <source>
        <dbReference type="Proteomes" id="UP000231637"/>
    </source>
</evidence>
<reference evidence="1 2" key="1">
    <citation type="submission" date="2016-12" db="EMBL/GenBank/DDBJ databases">
        <title>Isolation and genomic insights into novel planktonic Zetaproteobacteria from stratified waters of the Chesapeake Bay.</title>
        <authorList>
            <person name="McAllister S.M."/>
            <person name="Kato S."/>
            <person name="Chan C.S."/>
            <person name="Chiu B.K."/>
            <person name="Field E.K."/>
        </authorList>
    </citation>
    <scope>NUCLEOTIDE SEQUENCE [LARGE SCALE GENOMIC DNA]</scope>
    <source>
        <strain evidence="1 2">CP-8</strain>
    </source>
</reference>
<dbReference type="EMBL" id="CP018800">
    <property type="protein sequence ID" value="ATX81723.1"/>
    <property type="molecule type" value="Genomic_DNA"/>
</dbReference>
<evidence type="ECO:0008006" key="3">
    <source>
        <dbReference type="Google" id="ProtNLM"/>
    </source>
</evidence>
<dbReference type="KEGG" id="mfn:Ga0123462_0854"/>
<evidence type="ECO:0000313" key="1">
    <source>
        <dbReference type="EMBL" id="ATX81723.1"/>
    </source>
</evidence>